<evidence type="ECO:0000313" key="3">
    <source>
        <dbReference type="EMBL" id="PIL28636.1"/>
    </source>
</evidence>
<feature type="compositionally biased region" description="Low complexity" evidence="1">
    <location>
        <begin position="410"/>
        <end position="423"/>
    </location>
</feature>
<organism evidence="3 4">
    <name type="scientific">Ganoderma sinense ZZ0214-1</name>
    <dbReference type="NCBI Taxonomy" id="1077348"/>
    <lineage>
        <taxon>Eukaryota</taxon>
        <taxon>Fungi</taxon>
        <taxon>Dikarya</taxon>
        <taxon>Basidiomycota</taxon>
        <taxon>Agaricomycotina</taxon>
        <taxon>Agaricomycetes</taxon>
        <taxon>Polyporales</taxon>
        <taxon>Polyporaceae</taxon>
        <taxon>Ganoderma</taxon>
    </lineage>
</organism>
<feature type="compositionally biased region" description="Low complexity" evidence="1">
    <location>
        <begin position="224"/>
        <end position="233"/>
    </location>
</feature>
<feature type="compositionally biased region" description="Low complexity" evidence="1">
    <location>
        <begin position="385"/>
        <end position="396"/>
    </location>
</feature>
<feature type="region of interest" description="Disordered" evidence="1">
    <location>
        <begin position="14"/>
        <end position="38"/>
    </location>
</feature>
<keyword evidence="2" id="KW-0812">Transmembrane</keyword>
<keyword evidence="2" id="KW-0472">Membrane</keyword>
<feature type="region of interest" description="Disordered" evidence="1">
    <location>
        <begin position="281"/>
        <end position="307"/>
    </location>
</feature>
<dbReference type="Proteomes" id="UP000230002">
    <property type="component" value="Unassembled WGS sequence"/>
</dbReference>
<reference evidence="3 4" key="1">
    <citation type="journal article" date="2015" name="Sci. Rep.">
        <title>Chromosome-level genome map provides insights into diverse defense mechanisms in the medicinal fungus Ganoderma sinense.</title>
        <authorList>
            <person name="Zhu Y."/>
            <person name="Xu J."/>
            <person name="Sun C."/>
            <person name="Zhou S."/>
            <person name="Xu H."/>
            <person name="Nelson D.R."/>
            <person name="Qian J."/>
            <person name="Song J."/>
            <person name="Luo H."/>
            <person name="Xiang L."/>
            <person name="Li Y."/>
            <person name="Xu Z."/>
            <person name="Ji A."/>
            <person name="Wang L."/>
            <person name="Lu S."/>
            <person name="Hayward A."/>
            <person name="Sun W."/>
            <person name="Li X."/>
            <person name="Schwartz D.C."/>
            <person name="Wang Y."/>
            <person name="Chen S."/>
        </authorList>
    </citation>
    <scope>NUCLEOTIDE SEQUENCE [LARGE SCALE GENOMIC DNA]</scope>
    <source>
        <strain evidence="3 4">ZZ0214-1</strain>
    </source>
</reference>
<evidence type="ECO:0000256" key="2">
    <source>
        <dbReference type="SAM" id="Phobius"/>
    </source>
</evidence>
<feature type="compositionally biased region" description="Polar residues" evidence="1">
    <location>
        <begin position="288"/>
        <end position="298"/>
    </location>
</feature>
<dbReference type="OrthoDB" id="2758372at2759"/>
<feature type="compositionally biased region" description="Polar residues" evidence="1">
    <location>
        <begin position="433"/>
        <end position="443"/>
    </location>
</feature>
<protein>
    <submittedName>
        <fullName evidence="3">Uncharacterized protein</fullName>
    </submittedName>
</protein>
<gene>
    <name evidence="3" type="ORF">GSI_08678</name>
</gene>
<feature type="region of interest" description="Disordered" evidence="1">
    <location>
        <begin position="327"/>
        <end position="355"/>
    </location>
</feature>
<accession>A0A2G8S4D2</accession>
<name>A0A2G8S4D2_9APHY</name>
<feature type="compositionally biased region" description="Polar residues" evidence="1">
    <location>
        <begin position="336"/>
        <end position="350"/>
    </location>
</feature>
<feature type="region of interest" description="Disordered" evidence="1">
    <location>
        <begin position="209"/>
        <end position="236"/>
    </location>
</feature>
<dbReference type="EMBL" id="AYKW01000023">
    <property type="protein sequence ID" value="PIL28636.1"/>
    <property type="molecule type" value="Genomic_DNA"/>
</dbReference>
<keyword evidence="2" id="KW-1133">Transmembrane helix</keyword>
<feature type="region of interest" description="Disordered" evidence="1">
    <location>
        <begin position="367"/>
        <end position="451"/>
    </location>
</feature>
<keyword evidence="4" id="KW-1185">Reference proteome</keyword>
<proteinExistence type="predicted"/>
<evidence type="ECO:0000313" key="4">
    <source>
        <dbReference type="Proteomes" id="UP000230002"/>
    </source>
</evidence>
<comment type="caution">
    <text evidence="3">The sequence shown here is derived from an EMBL/GenBank/DDBJ whole genome shotgun (WGS) entry which is preliminary data.</text>
</comment>
<evidence type="ECO:0000256" key="1">
    <source>
        <dbReference type="SAM" id="MobiDB-lite"/>
    </source>
</evidence>
<feature type="transmembrane region" description="Helical" evidence="2">
    <location>
        <begin position="247"/>
        <end position="271"/>
    </location>
</feature>
<dbReference type="STRING" id="1077348.A0A2G8S4D2"/>
<dbReference type="AlphaFoldDB" id="A0A2G8S4D2"/>
<sequence length="460" mass="47394">MHLMDLAPSYLRTDQPIPPRLADVSGSDASPRSSLPFPDDGVVMGFPTASRGGLPPTWAGGAGTLPIPPVTSTNRRTLSIFRTSAWTLAFVLFAASSAPTMAGAATITLNTTTISECVQTLLTWTGGSAPYKLKISPIKADGNPDTSQMQQYSGIQTASYAWTTNFTAGTQVQFDITDADGDSSGGPDLTVATGNTNCLSGVSGSSLGTDGASATGTASGGSPGSTASGSPSPNAVTVSRTGLSGGAIAGIAVGVGVMAVLATTLILWCLLKRFLLKHGRHRHRNPSRAHSGTGTDTPSSSSSADEVRVSWYQRAARRMSLRGHGFDIDRPVARSPTFSDSARSDLTSQRGPLLPVSAYNGISSTLEGTGGAAADPFRAPTPTDSVIVSGPSSPVSDRGEASFRSPSHLQPSTTSLSDTQSQTKKPRRPAHAHNTSDTSTRSASHSDEQPCTDYVALALV</sequence>